<sequence>MTPLRRSSPSPSPRPSPSTSTTDIRTPAAPSQPPPIPHPKSSPSILRHPAPLEVSASSDVAEGGGAALRRRRTDRRPHQLDVEGVEKVETVVHEHLIEEVDLAQPPSLGGRRLAVSALAFSFASRPLADWTMLILRRRLFFIQVTNPDRRSSPPSPIADSLGGGVRSPSPSAS</sequence>
<comment type="caution">
    <text evidence="2">The sequence shown here is derived from an EMBL/GenBank/DDBJ whole genome shotgun (WGS) entry which is preliminary data.</text>
</comment>
<evidence type="ECO:0000313" key="2">
    <source>
        <dbReference type="EMBL" id="ORY88420.1"/>
    </source>
</evidence>
<keyword evidence="3" id="KW-1185">Reference proteome</keyword>
<feature type="region of interest" description="Disordered" evidence="1">
    <location>
        <begin position="146"/>
        <end position="173"/>
    </location>
</feature>
<feature type="region of interest" description="Disordered" evidence="1">
    <location>
        <begin position="1"/>
        <end position="82"/>
    </location>
</feature>
<gene>
    <name evidence="2" type="ORF">BCR35DRAFT_301539</name>
</gene>
<dbReference type="AlphaFoldDB" id="A0A1Y2FWN0"/>
<name>A0A1Y2FWN0_9BASI</name>
<dbReference type="Proteomes" id="UP000193467">
    <property type="component" value="Unassembled WGS sequence"/>
</dbReference>
<accession>A0A1Y2FWN0</accession>
<proteinExistence type="predicted"/>
<reference evidence="2 3" key="1">
    <citation type="submission" date="2016-07" db="EMBL/GenBank/DDBJ databases">
        <title>Pervasive Adenine N6-methylation of Active Genes in Fungi.</title>
        <authorList>
            <consortium name="DOE Joint Genome Institute"/>
            <person name="Mondo S.J."/>
            <person name="Dannebaum R.O."/>
            <person name="Kuo R.C."/>
            <person name="Labutti K."/>
            <person name="Haridas S."/>
            <person name="Kuo A."/>
            <person name="Salamov A."/>
            <person name="Ahrendt S.R."/>
            <person name="Lipzen A."/>
            <person name="Sullivan W."/>
            <person name="Andreopoulos W.B."/>
            <person name="Clum A."/>
            <person name="Lindquist E."/>
            <person name="Daum C."/>
            <person name="Ramamoorthy G.K."/>
            <person name="Gryganskyi A."/>
            <person name="Culley D."/>
            <person name="Magnuson J.K."/>
            <person name="James T.Y."/>
            <person name="O'Malley M.A."/>
            <person name="Stajich J.E."/>
            <person name="Spatafora J.W."/>
            <person name="Visel A."/>
            <person name="Grigoriev I.V."/>
        </authorList>
    </citation>
    <scope>NUCLEOTIDE SEQUENCE [LARGE SCALE GENOMIC DNA]</scope>
    <source>
        <strain evidence="2 3">62-1032</strain>
    </source>
</reference>
<feature type="compositionally biased region" description="Low complexity" evidence="1">
    <location>
        <begin position="17"/>
        <end position="29"/>
    </location>
</feature>
<protein>
    <submittedName>
        <fullName evidence="2">Uncharacterized protein</fullName>
    </submittedName>
</protein>
<dbReference type="EMBL" id="MCGR01000010">
    <property type="protein sequence ID" value="ORY88420.1"/>
    <property type="molecule type" value="Genomic_DNA"/>
</dbReference>
<evidence type="ECO:0000256" key="1">
    <source>
        <dbReference type="SAM" id="MobiDB-lite"/>
    </source>
</evidence>
<feature type="compositionally biased region" description="Pro residues" evidence="1">
    <location>
        <begin position="30"/>
        <end position="40"/>
    </location>
</feature>
<evidence type="ECO:0000313" key="3">
    <source>
        <dbReference type="Proteomes" id="UP000193467"/>
    </source>
</evidence>
<organism evidence="2 3">
    <name type="scientific">Leucosporidium creatinivorum</name>
    <dbReference type="NCBI Taxonomy" id="106004"/>
    <lineage>
        <taxon>Eukaryota</taxon>
        <taxon>Fungi</taxon>
        <taxon>Dikarya</taxon>
        <taxon>Basidiomycota</taxon>
        <taxon>Pucciniomycotina</taxon>
        <taxon>Microbotryomycetes</taxon>
        <taxon>Leucosporidiales</taxon>
        <taxon>Leucosporidium</taxon>
    </lineage>
</organism>
<dbReference type="InParanoid" id="A0A1Y2FWN0"/>